<dbReference type="GO" id="GO:0004519">
    <property type="term" value="F:endonuclease activity"/>
    <property type="evidence" value="ECO:0007669"/>
    <property type="project" value="UniProtKB-KW"/>
</dbReference>
<keyword evidence="2" id="KW-1277">Toxin-antitoxin system</keyword>
<evidence type="ECO:0000256" key="5">
    <source>
        <dbReference type="ARBA" id="ARBA00022801"/>
    </source>
</evidence>
<keyword evidence="3" id="KW-0540">Nuclease</keyword>
<evidence type="ECO:0000256" key="3">
    <source>
        <dbReference type="ARBA" id="ARBA00022722"/>
    </source>
</evidence>
<accession>A0A921KKW7</accession>
<dbReference type="EMBL" id="DYWQ01000047">
    <property type="protein sequence ID" value="HJF44723.1"/>
    <property type="molecule type" value="Genomic_DNA"/>
</dbReference>
<dbReference type="InterPro" id="IPR038570">
    <property type="entry name" value="HicA_sf"/>
</dbReference>
<name>A0A921KKW7_9ACTN</name>
<reference evidence="8" key="2">
    <citation type="submission" date="2021-09" db="EMBL/GenBank/DDBJ databases">
        <authorList>
            <person name="Gilroy R."/>
        </authorList>
    </citation>
    <scope>NUCLEOTIDE SEQUENCE</scope>
    <source>
        <strain evidence="8">CHK124-7917</strain>
    </source>
</reference>
<sequence>MAKRRDLVRLLVRNGFAPNGGTKHGRFSHPDGREVSVPRHREIRALTARLILTQAGITEQIGR</sequence>
<dbReference type="GO" id="GO:0003729">
    <property type="term" value="F:mRNA binding"/>
    <property type="evidence" value="ECO:0007669"/>
    <property type="project" value="InterPro"/>
</dbReference>
<evidence type="ECO:0000256" key="6">
    <source>
        <dbReference type="ARBA" id="ARBA00022884"/>
    </source>
</evidence>
<evidence type="ECO:0000256" key="1">
    <source>
        <dbReference type="ARBA" id="ARBA00006620"/>
    </source>
</evidence>
<evidence type="ECO:0000256" key="2">
    <source>
        <dbReference type="ARBA" id="ARBA00022649"/>
    </source>
</evidence>
<comment type="similarity">
    <text evidence="1">Belongs to the HicA mRNA interferase family.</text>
</comment>
<dbReference type="AlphaFoldDB" id="A0A921KKW7"/>
<protein>
    <submittedName>
        <fullName evidence="8">Type II toxin-antitoxin system HicA family toxin</fullName>
    </submittedName>
</protein>
<keyword evidence="6" id="KW-0694">RNA-binding</keyword>
<dbReference type="Gene3D" id="3.30.920.30">
    <property type="entry name" value="Hypothetical protein"/>
    <property type="match status" value="1"/>
</dbReference>
<organism evidence="8 9">
    <name type="scientific">Thermophilibacter provencensis</name>
    <dbReference type="NCBI Taxonomy" id="1852386"/>
    <lineage>
        <taxon>Bacteria</taxon>
        <taxon>Bacillati</taxon>
        <taxon>Actinomycetota</taxon>
        <taxon>Coriobacteriia</taxon>
        <taxon>Coriobacteriales</taxon>
        <taxon>Atopobiaceae</taxon>
        <taxon>Thermophilibacter</taxon>
    </lineage>
</organism>
<gene>
    <name evidence="8" type="ORF">K8U72_02915</name>
</gene>
<dbReference type="Proteomes" id="UP000697330">
    <property type="component" value="Unassembled WGS sequence"/>
</dbReference>
<evidence type="ECO:0000313" key="9">
    <source>
        <dbReference type="Proteomes" id="UP000697330"/>
    </source>
</evidence>
<evidence type="ECO:0000256" key="7">
    <source>
        <dbReference type="ARBA" id="ARBA00023016"/>
    </source>
</evidence>
<dbReference type="RefSeq" id="WP_204830944.1">
    <property type="nucleotide sequence ID" value="NZ_DYWQ01000047.1"/>
</dbReference>
<evidence type="ECO:0000313" key="8">
    <source>
        <dbReference type="EMBL" id="HJF44723.1"/>
    </source>
</evidence>
<comment type="caution">
    <text evidence="8">The sequence shown here is derived from an EMBL/GenBank/DDBJ whole genome shotgun (WGS) entry which is preliminary data.</text>
</comment>
<dbReference type="Pfam" id="PF07927">
    <property type="entry name" value="HicA_toxin"/>
    <property type="match status" value="1"/>
</dbReference>
<dbReference type="GO" id="GO:0016787">
    <property type="term" value="F:hydrolase activity"/>
    <property type="evidence" value="ECO:0007669"/>
    <property type="project" value="UniProtKB-KW"/>
</dbReference>
<keyword evidence="4" id="KW-0255">Endonuclease</keyword>
<evidence type="ECO:0000256" key="4">
    <source>
        <dbReference type="ARBA" id="ARBA00022759"/>
    </source>
</evidence>
<proteinExistence type="inferred from homology"/>
<keyword evidence="5" id="KW-0378">Hydrolase</keyword>
<dbReference type="SUPFAM" id="SSF54786">
    <property type="entry name" value="YcfA/nrd intein domain"/>
    <property type="match status" value="1"/>
</dbReference>
<dbReference type="InterPro" id="IPR012933">
    <property type="entry name" value="HicA_mRNA_interferase"/>
</dbReference>
<keyword evidence="7" id="KW-0346">Stress response</keyword>
<reference evidence="8" key="1">
    <citation type="journal article" date="2021" name="PeerJ">
        <title>Extensive microbial diversity within the chicken gut microbiome revealed by metagenomics and culture.</title>
        <authorList>
            <person name="Gilroy R."/>
            <person name="Ravi A."/>
            <person name="Getino M."/>
            <person name="Pursley I."/>
            <person name="Horton D.L."/>
            <person name="Alikhan N.F."/>
            <person name="Baker D."/>
            <person name="Gharbi K."/>
            <person name="Hall N."/>
            <person name="Watson M."/>
            <person name="Adriaenssens E.M."/>
            <person name="Foster-Nyarko E."/>
            <person name="Jarju S."/>
            <person name="Secka A."/>
            <person name="Antonio M."/>
            <person name="Oren A."/>
            <person name="Chaudhuri R.R."/>
            <person name="La Ragione R."/>
            <person name="Hildebrand F."/>
            <person name="Pallen M.J."/>
        </authorList>
    </citation>
    <scope>NUCLEOTIDE SEQUENCE</scope>
    <source>
        <strain evidence="8">CHK124-7917</strain>
    </source>
</reference>